<evidence type="ECO:0000259" key="8">
    <source>
        <dbReference type="PROSITE" id="PS50255"/>
    </source>
</evidence>
<dbReference type="Gene3D" id="3.10.120.10">
    <property type="entry name" value="Cytochrome b5-like heme/steroid binding domain"/>
    <property type="match status" value="1"/>
</dbReference>
<feature type="domain" description="Cytochrome b5 heme-binding" evidence="8">
    <location>
        <begin position="21"/>
        <end position="96"/>
    </location>
</feature>
<dbReference type="GO" id="GO:0006636">
    <property type="term" value="P:unsaturated fatty acid biosynthetic process"/>
    <property type="evidence" value="ECO:0007669"/>
    <property type="project" value="UniProtKB-ARBA"/>
</dbReference>
<organism evidence="9 10">
    <name type="scientific">Collybiopsis confluens</name>
    <dbReference type="NCBI Taxonomy" id="2823264"/>
    <lineage>
        <taxon>Eukaryota</taxon>
        <taxon>Fungi</taxon>
        <taxon>Dikarya</taxon>
        <taxon>Basidiomycota</taxon>
        <taxon>Agaricomycotina</taxon>
        <taxon>Agaricomycetes</taxon>
        <taxon>Agaricomycetidae</taxon>
        <taxon>Agaricales</taxon>
        <taxon>Marasmiineae</taxon>
        <taxon>Omphalotaceae</taxon>
        <taxon>Collybiopsis</taxon>
    </lineage>
</organism>
<reference evidence="9 10" key="1">
    <citation type="journal article" date="2020" name="ISME J.">
        <title>Uncovering the hidden diversity of litter-decomposition mechanisms in mushroom-forming fungi.</title>
        <authorList>
            <person name="Floudas D."/>
            <person name="Bentzer J."/>
            <person name="Ahren D."/>
            <person name="Johansson T."/>
            <person name="Persson P."/>
            <person name="Tunlid A."/>
        </authorList>
    </citation>
    <scope>NUCLEOTIDE SEQUENCE [LARGE SCALE GENOMIC DNA]</scope>
    <source>
        <strain evidence="9 10">CBS 406.79</strain>
    </source>
</reference>
<comment type="pathway">
    <text evidence="2">Sphingolipid metabolism.</text>
</comment>
<dbReference type="SMART" id="SM01117">
    <property type="entry name" value="Cyt-b5"/>
    <property type="match status" value="1"/>
</dbReference>
<evidence type="ECO:0000256" key="1">
    <source>
        <dbReference type="ARBA" id="ARBA00004760"/>
    </source>
</evidence>
<evidence type="ECO:0000256" key="7">
    <source>
        <dbReference type="SAM" id="Phobius"/>
    </source>
</evidence>
<dbReference type="AlphaFoldDB" id="A0A8H5I0K4"/>
<feature type="region of interest" description="Disordered" evidence="6">
    <location>
        <begin position="480"/>
        <end position="499"/>
    </location>
</feature>
<dbReference type="OrthoDB" id="260519at2759"/>
<dbReference type="Pfam" id="PF00487">
    <property type="entry name" value="FA_desaturase"/>
    <property type="match status" value="1"/>
</dbReference>
<evidence type="ECO:0000313" key="10">
    <source>
        <dbReference type="Proteomes" id="UP000518752"/>
    </source>
</evidence>
<dbReference type="InterPro" id="IPR005804">
    <property type="entry name" value="FA_desaturase_dom"/>
</dbReference>
<dbReference type="PROSITE" id="PS50255">
    <property type="entry name" value="CYTOCHROME_B5_2"/>
    <property type="match status" value="1"/>
</dbReference>
<gene>
    <name evidence="9" type="ORF">D9757_000903</name>
</gene>
<dbReference type="InterPro" id="IPR001199">
    <property type="entry name" value="Cyt_B5-like_heme/steroid-bd"/>
</dbReference>
<feature type="transmembrane region" description="Helical" evidence="7">
    <location>
        <begin position="135"/>
        <end position="155"/>
    </location>
</feature>
<dbReference type="EMBL" id="JAACJN010000004">
    <property type="protein sequence ID" value="KAF5392816.1"/>
    <property type="molecule type" value="Genomic_DNA"/>
</dbReference>
<feature type="compositionally biased region" description="Polar residues" evidence="6">
    <location>
        <begin position="485"/>
        <end position="499"/>
    </location>
</feature>
<name>A0A8H5I0K4_9AGAR</name>
<keyword evidence="7" id="KW-1133">Transmembrane helix</keyword>
<dbReference type="Proteomes" id="UP000518752">
    <property type="component" value="Unassembled WGS sequence"/>
</dbReference>
<feature type="transmembrane region" description="Helical" evidence="7">
    <location>
        <begin position="253"/>
        <end position="271"/>
    </location>
</feature>
<sequence length="592" mass="67159">MVQPIAPKTRASNSSGIADCGRSIPVEELRNARISERAWVSVDGMVYNLTEFHTQHPGGSEFILMSAGKDVSKLFDSYHGLKQRQKLRKYRIGKLIGQDVPAFSPGDDFWFTLRQRVDEHFDLLKIDPRHSPINILRCALTVVVSLCLYWMQWTLTSHPCVFYSISVIYGVVLARYSVSAVHDASHGAIGRDPRFWKLILIGHDCFNGCSSTLWIYQHTMSHHIFPNIDGFDTDIETPEIGFRRIKSTQRYFYFYRLQALYAPILYALYASSVRIEDLIFYFTKRRGPLTVNPFTLDQNIVFWGGKLFFFSTRILLPLSWGISMNSIIAAFFLTDFTFSIFLATIFQATHVVDSAAFPRVNPKTGNIDGDWAHIQVETAQDYAHDQPFMTFFSGSLNYQVIHHLFPTVAQEHIPALGPIVRQTAKEFGVKYEVIRKKKSGKSRKADVEAHNIKRNNTPDVPTITQVLSREIPRNKFTGFRLPELDNTTKGTTQKYPATTPTRKLQPKLQANKAPPNSFTGFQIPKLNNMLPSETPTFSPLSFNSPTPSFLPDSIGVAPLPNQDTSTSQHLFKFPIEFSPLRGQSYAGLKNLI</sequence>
<dbReference type="SUPFAM" id="SSF55856">
    <property type="entry name" value="Cytochrome b5-like heme/steroid binding domain"/>
    <property type="match status" value="1"/>
</dbReference>
<protein>
    <recommendedName>
        <fullName evidence="4">Delta 8-(E)-sphingolipid desaturase</fullName>
        <ecNumber evidence="3">1.14.19.18</ecNumber>
    </recommendedName>
</protein>
<feature type="transmembrane region" description="Helical" evidence="7">
    <location>
        <begin position="327"/>
        <end position="346"/>
    </location>
</feature>
<dbReference type="CDD" id="cd03506">
    <property type="entry name" value="Delta6-FADS-like"/>
    <property type="match status" value="1"/>
</dbReference>
<dbReference type="GO" id="GO:0016020">
    <property type="term" value="C:membrane"/>
    <property type="evidence" value="ECO:0007669"/>
    <property type="project" value="TreeGrafter"/>
</dbReference>
<evidence type="ECO:0000256" key="4">
    <source>
        <dbReference type="ARBA" id="ARBA00016939"/>
    </source>
</evidence>
<dbReference type="GO" id="GO:0042759">
    <property type="term" value="P:long-chain fatty acid biosynthetic process"/>
    <property type="evidence" value="ECO:0007669"/>
    <property type="project" value="UniProtKB-ARBA"/>
</dbReference>
<dbReference type="GO" id="GO:0016717">
    <property type="term" value="F:oxidoreductase activity, acting on paired donors, with oxidation of a pair of donors resulting in the reduction of molecular oxygen to two molecules of water"/>
    <property type="evidence" value="ECO:0007669"/>
    <property type="project" value="TreeGrafter"/>
</dbReference>
<dbReference type="PANTHER" id="PTHR19353">
    <property type="entry name" value="FATTY ACID DESATURASE 2"/>
    <property type="match status" value="1"/>
</dbReference>
<keyword evidence="7" id="KW-0812">Transmembrane</keyword>
<evidence type="ECO:0000256" key="2">
    <source>
        <dbReference type="ARBA" id="ARBA00004991"/>
    </source>
</evidence>
<keyword evidence="10" id="KW-1185">Reference proteome</keyword>
<evidence type="ECO:0000256" key="6">
    <source>
        <dbReference type="SAM" id="MobiDB-lite"/>
    </source>
</evidence>
<dbReference type="EC" id="1.14.19.18" evidence="3"/>
<comment type="caution">
    <text evidence="9">The sequence shown here is derived from an EMBL/GenBank/DDBJ whole genome shotgun (WGS) entry which is preliminary data.</text>
</comment>
<feature type="transmembrane region" description="Helical" evidence="7">
    <location>
        <begin position="161"/>
        <end position="178"/>
    </location>
</feature>
<dbReference type="InterPro" id="IPR036400">
    <property type="entry name" value="Cyt_B5-like_heme/steroid_sf"/>
</dbReference>
<dbReference type="GO" id="GO:0006665">
    <property type="term" value="P:sphingolipid metabolic process"/>
    <property type="evidence" value="ECO:0007669"/>
    <property type="project" value="UniProtKB-UniPathway"/>
</dbReference>
<comment type="pathway">
    <text evidence="1">Lipid metabolism; sphingolipid metabolism.</text>
</comment>
<dbReference type="PRINTS" id="PR00363">
    <property type="entry name" value="CYTOCHROMEB5"/>
</dbReference>
<keyword evidence="7" id="KW-0472">Membrane</keyword>
<feature type="transmembrane region" description="Helical" evidence="7">
    <location>
        <begin position="300"/>
        <end position="320"/>
    </location>
</feature>
<evidence type="ECO:0000256" key="3">
    <source>
        <dbReference type="ARBA" id="ARBA00012019"/>
    </source>
</evidence>
<dbReference type="UniPathway" id="UPA00222"/>
<keyword evidence="5" id="KW-0746">Sphingolipid metabolism</keyword>
<evidence type="ECO:0000313" key="9">
    <source>
        <dbReference type="EMBL" id="KAF5392816.1"/>
    </source>
</evidence>
<accession>A0A8H5I0K4</accession>
<evidence type="ECO:0000256" key="5">
    <source>
        <dbReference type="ARBA" id="ARBA00022919"/>
    </source>
</evidence>
<keyword evidence="5" id="KW-0443">Lipid metabolism</keyword>
<proteinExistence type="predicted"/>
<dbReference type="PANTHER" id="PTHR19353:SF19">
    <property type="entry name" value="DELTA(5) FATTY ACID DESATURASE C-RELATED"/>
    <property type="match status" value="1"/>
</dbReference>
<dbReference type="Pfam" id="PF00173">
    <property type="entry name" value="Cyt-b5"/>
    <property type="match status" value="1"/>
</dbReference>
<dbReference type="InterPro" id="IPR012171">
    <property type="entry name" value="Fatty_acid_desaturase"/>
</dbReference>